<gene>
    <name evidence="1" type="primary">LOC132659935</name>
</gene>
<dbReference type="Ensembl" id="ENSOART00020052609.1">
    <property type="protein sequence ID" value="ENSOARP00020055017.1"/>
    <property type="gene ID" value="ENSOARG00020027294.1"/>
</dbReference>
<reference evidence="1" key="1">
    <citation type="submission" date="2020-11" db="EMBL/GenBank/DDBJ databases">
        <authorList>
            <person name="Davenport K.M."/>
            <person name="Bickhart D.M."/>
            <person name="Smith T.P.L."/>
            <person name="Murdoch B.M."/>
            <person name="Rosen B.D."/>
        </authorList>
    </citation>
    <scope>NUCLEOTIDE SEQUENCE [LARGE SCALE GENOMIC DNA]</scope>
    <source>
        <strain evidence="1">OAR_USU_Benz2616</strain>
    </source>
</reference>
<reference evidence="1" key="3">
    <citation type="submission" date="2025-09" db="UniProtKB">
        <authorList>
            <consortium name="Ensembl"/>
        </authorList>
    </citation>
    <scope>IDENTIFICATION</scope>
</reference>
<evidence type="ECO:0000313" key="1">
    <source>
        <dbReference type="Ensembl" id="ENSOARP00020055017.1"/>
    </source>
</evidence>
<name>A0AC11E8D8_SHEEP</name>
<proteinExistence type="predicted"/>
<accession>A0AC11E8D8</accession>
<sequence>MGSVSTPVQPFKIEDPAPAAGPTRLIWTVIWMTVLLCPVTASVNPHQPVKITWTLWNGLTREVLNLTTGIHPPNTWWPDLYFNLKDLIKTTWTAAQTRNFGFWACPGHLKRHNWETCGGLQHYFCWSWSCVTSNDGRWKWEIGNRDLVNFSFVQPYLGPWDQDYQNLFGDYGGWQWKQHWSPIAQVKVMFNQEAAKLERSWVSGLSWGLQLYAEWFEAKPGGILVISQTIEPILVHSIGPNKVEKLGAVTLSTTPHPTSLTLTKPNKDEALAETDPLWKLVKAAYTALNQTHPEATRSCWLCYNVAPPYYEAIGLSASYSLVNASDPSQCQWGDRKVGLTMRQVWGKGLCIGTVPSDKTSLCVNVTRSVNGPLASWMIPHMGGWWVCSRTGLTPCVHESIFDPKEEFCVMVAVVPKIIYRSEETVYDYWAHRSTLNQQERAYRIKREPLTAITIATMFGLGIAGAGTGITALSMQSQGFNSLRAAIDEDITRLEQSISHLESYLTSLSEVVLQNRRGLDLLFLQQGGLCAALGEECCFYADHTGIVRESMAKVREGLAQRKREREAQQGWFESWFQQSPWLTTLISTLLGPLIILLIMLTFHPCIINRLVAFVKERINTVQLFVLRQQYQTVSPGTEEDSSV</sequence>
<protein>
    <submittedName>
        <fullName evidence="1">Uncharacterized protein</fullName>
    </submittedName>
</protein>
<reference evidence="1" key="2">
    <citation type="submission" date="2025-08" db="UniProtKB">
        <authorList>
            <consortium name="Ensembl"/>
        </authorList>
    </citation>
    <scope>IDENTIFICATION</scope>
</reference>
<organism evidence="1">
    <name type="scientific">Ovis aries</name>
    <name type="common">Sheep</name>
    <dbReference type="NCBI Taxonomy" id="9940"/>
    <lineage>
        <taxon>Eukaryota</taxon>
        <taxon>Metazoa</taxon>
        <taxon>Chordata</taxon>
        <taxon>Craniata</taxon>
        <taxon>Vertebrata</taxon>
        <taxon>Euteleostomi</taxon>
        <taxon>Mammalia</taxon>
        <taxon>Eutheria</taxon>
        <taxon>Laurasiatheria</taxon>
        <taxon>Artiodactyla</taxon>
        <taxon>Ruminantia</taxon>
        <taxon>Pecora</taxon>
        <taxon>Bovidae</taxon>
        <taxon>Caprinae</taxon>
        <taxon>Ovis</taxon>
    </lineage>
</organism>